<accession>A0A1U7JGZ5</accession>
<dbReference type="STRING" id="197461.A3843_10240"/>
<dbReference type="SUPFAM" id="SSF46785">
    <property type="entry name" value="Winged helix' DNA-binding domain"/>
    <property type="match status" value="1"/>
</dbReference>
<proteinExistence type="predicted"/>
<dbReference type="SMART" id="SM00345">
    <property type="entry name" value="HTH_GNTR"/>
    <property type="match status" value="1"/>
</dbReference>
<evidence type="ECO:0000259" key="4">
    <source>
        <dbReference type="PROSITE" id="PS50949"/>
    </source>
</evidence>
<dbReference type="GO" id="GO:0003677">
    <property type="term" value="F:DNA binding"/>
    <property type="evidence" value="ECO:0007669"/>
    <property type="project" value="UniProtKB-KW"/>
</dbReference>
<gene>
    <name evidence="5" type="ORF">A3843_10240</name>
</gene>
<keyword evidence="6" id="KW-1185">Reference proteome</keyword>
<dbReference type="InterPro" id="IPR028978">
    <property type="entry name" value="Chorismate_lyase_/UTRA_dom_sf"/>
</dbReference>
<dbReference type="InterPro" id="IPR050679">
    <property type="entry name" value="Bact_HTH_transcr_reg"/>
</dbReference>
<dbReference type="GO" id="GO:0045892">
    <property type="term" value="P:negative regulation of DNA-templated transcription"/>
    <property type="evidence" value="ECO:0007669"/>
    <property type="project" value="TreeGrafter"/>
</dbReference>
<dbReference type="Pfam" id="PF00392">
    <property type="entry name" value="GntR"/>
    <property type="match status" value="1"/>
</dbReference>
<comment type="caution">
    <text evidence="5">The sequence shown here is derived from an EMBL/GenBank/DDBJ whole genome shotgun (WGS) entry which is preliminary data.</text>
</comment>
<dbReference type="Gene3D" id="1.10.10.10">
    <property type="entry name" value="Winged helix-like DNA-binding domain superfamily/Winged helix DNA-binding domain"/>
    <property type="match status" value="1"/>
</dbReference>
<dbReference type="SUPFAM" id="SSF64288">
    <property type="entry name" value="Chorismate lyase-like"/>
    <property type="match status" value="1"/>
</dbReference>
<dbReference type="InterPro" id="IPR011663">
    <property type="entry name" value="UTRA"/>
</dbReference>
<dbReference type="PRINTS" id="PR00035">
    <property type="entry name" value="HTHGNTR"/>
</dbReference>
<dbReference type="Pfam" id="PF07702">
    <property type="entry name" value="UTRA"/>
    <property type="match status" value="1"/>
</dbReference>
<evidence type="ECO:0000256" key="1">
    <source>
        <dbReference type="ARBA" id="ARBA00023015"/>
    </source>
</evidence>
<feature type="domain" description="HTH gntR-type" evidence="4">
    <location>
        <begin position="24"/>
        <end position="92"/>
    </location>
</feature>
<keyword evidence="3" id="KW-0804">Transcription</keyword>
<evidence type="ECO:0000313" key="5">
    <source>
        <dbReference type="EMBL" id="OKL43964.1"/>
    </source>
</evidence>
<organism evidence="5 6">
    <name type="scientific">Pseudovibrio exalbescens</name>
    <dbReference type="NCBI Taxonomy" id="197461"/>
    <lineage>
        <taxon>Bacteria</taxon>
        <taxon>Pseudomonadati</taxon>
        <taxon>Pseudomonadota</taxon>
        <taxon>Alphaproteobacteria</taxon>
        <taxon>Hyphomicrobiales</taxon>
        <taxon>Stappiaceae</taxon>
        <taxon>Pseudovibrio</taxon>
    </lineage>
</organism>
<dbReference type="Proteomes" id="UP000185783">
    <property type="component" value="Unassembled WGS sequence"/>
</dbReference>
<evidence type="ECO:0000256" key="3">
    <source>
        <dbReference type="ARBA" id="ARBA00023163"/>
    </source>
</evidence>
<keyword evidence="1" id="KW-0805">Transcription regulation</keyword>
<keyword evidence="2" id="KW-0238">DNA-binding</keyword>
<reference evidence="5 6" key="1">
    <citation type="submission" date="2016-03" db="EMBL/GenBank/DDBJ databases">
        <title>Genome sequence of Nesiotobacter sp. nov., a moderately halophilic alphaproteobacterium isolated from the Yellow Sea, China.</title>
        <authorList>
            <person name="Zhang G."/>
            <person name="Zhang R."/>
        </authorList>
    </citation>
    <scope>NUCLEOTIDE SEQUENCE [LARGE SCALE GENOMIC DNA]</scope>
    <source>
        <strain evidence="5 6">WB1-6</strain>
    </source>
</reference>
<dbReference type="EMBL" id="LVVZ01000015">
    <property type="protein sequence ID" value="OKL43964.1"/>
    <property type="molecule type" value="Genomic_DNA"/>
</dbReference>
<name>A0A1U7JGZ5_9HYPH</name>
<sequence>MFHDRAMTDQLEIESRPLKRRAGIAVWKQIAETLRVELTRAGLGEGARIPTEQVLAEKFSVNRHTVRRAISVLIDEGLLRSDQGRGTFVAKNPIAYRIGPRTRFTENLSGQAETVSGRLLGIREIEADELLAAELKVAKGTSVFEMQTLSLADDVPLISGTGYFEKARFPTLREDYEQTRSITKVMQKMGYGNYRRGETRITAVLCSKELAAILEIDPGSAIVATYSIDVLEDGTPIQVGRSYMASERIQLTV</sequence>
<evidence type="ECO:0000313" key="6">
    <source>
        <dbReference type="Proteomes" id="UP000185783"/>
    </source>
</evidence>
<dbReference type="InterPro" id="IPR012702">
    <property type="entry name" value="CP_lyase_PhnF"/>
</dbReference>
<dbReference type="Gene3D" id="3.40.1410.10">
    <property type="entry name" value="Chorismate lyase-like"/>
    <property type="match status" value="1"/>
</dbReference>
<dbReference type="CDD" id="cd07377">
    <property type="entry name" value="WHTH_GntR"/>
    <property type="match status" value="1"/>
</dbReference>
<protein>
    <submittedName>
        <fullName evidence="5">Phosphonate metabolism transcriptional regulator PhnF</fullName>
    </submittedName>
</protein>
<dbReference type="InterPro" id="IPR036388">
    <property type="entry name" value="WH-like_DNA-bd_sf"/>
</dbReference>
<evidence type="ECO:0000256" key="2">
    <source>
        <dbReference type="ARBA" id="ARBA00023125"/>
    </source>
</evidence>
<dbReference type="PANTHER" id="PTHR44846:SF1">
    <property type="entry name" value="MANNOSYL-D-GLYCERATE TRANSPORT_METABOLISM SYSTEM REPRESSOR MNGR-RELATED"/>
    <property type="match status" value="1"/>
</dbReference>
<dbReference type="PANTHER" id="PTHR44846">
    <property type="entry name" value="MANNOSYL-D-GLYCERATE TRANSPORT/METABOLISM SYSTEM REPRESSOR MNGR-RELATED"/>
    <property type="match status" value="1"/>
</dbReference>
<dbReference type="InterPro" id="IPR036390">
    <property type="entry name" value="WH_DNA-bd_sf"/>
</dbReference>
<dbReference type="InterPro" id="IPR000524">
    <property type="entry name" value="Tscrpt_reg_HTH_GntR"/>
</dbReference>
<dbReference type="AlphaFoldDB" id="A0A1U7JGZ5"/>
<dbReference type="SMART" id="SM00866">
    <property type="entry name" value="UTRA"/>
    <property type="match status" value="1"/>
</dbReference>
<dbReference type="GO" id="GO:0003700">
    <property type="term" value="F:DNA-binding transcription factor activity"/>
    <property type="evidence" value="ECO:0007669"/>
    <property type="project" value="InterPro"/>
</dbReference>
<dbReference type="NCBIfam" id="TIGR02325">
    <property type="entry name" value="C_P_lyase_phnF"/>
    <property type="match status" value="1"/>
</dbReference>
<dbReference type="PROSITE" id="PS50949">
    <property type="entry name" value="HTH_GNTR"/>
    <property type="match status" value="1"/>
</dbReference>